<feature type="coiled-coil region" evidence="1">
    <location>
        <begin position="169"/>
        <end position="203"/>
    </location>
</feature>
<evidence type="ECO:0000313" key="3">
    <source>
        <dbReference type="Proteomes" id="UP000193350"/>
    </source>
</evidence>
<sequence>MIQFPDYTCLPTPHVLYRPHKKGNRDFFDNLALSKQEKQELRDQIQLIQITHQIDPQTTNIPAGKIVKQIMVIEIYLNQQEFTTSLLEKLDERLSLYTVFILKFPLEKEELLVHYKETLAKEKDGKHFKIFRRFRTQEDYKIQFDGDNLDQVYEMLIKKMGKDQLQSKLDGNLKESVELAEQLEKLEKQAQRLKKQMYAEKSMRKQMEVKKDYQTVLKQIQELK</sequence>
<protein>
    <submittedName>
        <fullName evidence="2">DUF4391 domain-containing protein</fullName>
    </submittedName>
</protein>
<comment type="caution">
    <text evidence="2">The sequence shown here is derived from an EMBL/GenBank/DDBJ whole genome shotgun (WGS) entry which is preliminary data.</text>
</comment>
<dbReference type="RefSeq" id="WP_049477920.1">
    <property type="nucleotide sequence ID" value="NZ_NCUN01000011.1"/>
</dbReference>
<dbReference type="Pfam" id="PF14335">
    <property type="entry name" value="DUF4391"/>
    <property type="match status" value="1"/>
</dbReference>
<accession>A0A1X1HHG4</accession>
<keyword evidence="1" id="KW-0175">Coiled coil</keyword>
<dbReference type="InterPro" id="IPR025503">
    <property type="entry name" value="DUF4391"/>
</dbReference>
<dbReference type="Proteomes" id="UP000193350">
    <property type="component" value="Unassembled WGS sequence"/>
</dbReference>
<evidence type="ECO:0000256" key="1">
    <source>
        <dbReference type="SAM" id="Coils"/>
    </source>
</evidence>
<gene>
    <name evidence="2" type="ORF">B7718_06450</name>
</gene>
<evidence type="ECO:0000313" key="2">
    <source>
        <dbReference type="EMBL" id="ORO60297.1"/>
    </source>
</evidence>
<dbReference type="EMBL" id="NCUN01000011">
    <property type="protein sequence ID" value="ORO60297.1"/>
    <property type="molecule type" value="Genomic_DNA"/>
</dbReference>
<name>A0A1X1HHG4_STROR</name>
<dbReference type="AlphaFoldDB" id="A0A1X1HHG4"/>
<reference evidence="2 3" key="1">
    <citation type="journal article" date="2016" name="Eur. J. Clin. Microbiol. Infect. Dis.">
        <title>Whole genome sequencing as a tool for phylogenetic analysis of clinical strains of Mitis group streptococci.</title>
        <authorList>
            <person name="Rasmussen L.H."/>
            <person name="Dargis R."/>
            <person name="Hojholt K."/>
            <person name="Christensen J.J."/>
            <person name="Skovgaard O."/>
            <person name="Justesen U.S."/>
            <person name="Rosenvinge F.S."/>
            <person name="Moser C."/>
            <person name="Lukjancenko O."/>
            <person name="Rasmussen S."/>
            <person name="Nielsen X.C."/>
        </authorList>
    </citation>
    <scope>NUCLEOTIDE SEQUENCE [LARGE SCALE GENOMIC DNA]</scope>
    <source>
        <strain evidence="2 3">RH_1735_08</strain>
    </source>
</reference>
<proteinExistence type="predicted"/>
<organism evidence="2 3">
    <name type="scientific">Streptococcus oralis subsp. oralis</name>
    <dbReference type="NCBI Taxonomy" id="1891914"/>
    <lineage>
        <taxon>Bacteria</taxon>
        <taxon>Bacillati</taxon>
        <taxon>Bacillota</taxon>
        <taxon>Bacilli</taxon>
        <taxon>Lactobacillales</taxon>
        <taxon>Streptococcaceae</taxon>
        <taxon>Streptococcus</taxon>
    </lineage>
</organism>